<comment type="subcellular location">
    <subcellularLocation>
        <location evidence="1">Cell membrane</location>
        <topology evidence="1">Multi-pass membrane protein</topology>
    </subcellularLocation>
</comment>
<evidence type="ECO:0000259" key="7">
    <source>
        <dbReference type="Pfam" id="PF03553"/>
    </source>
</evidence>
<evidence type="ECO:0000256" key="3">
    <source>
        <dbReference type="ARBA" id="ARBA00022692"/>
    </source>
</evidence>
<feature type="transmembrane region" description="Helical" evidence="6">
    <location>
        <begin position="59"/>
        <end position="79"/>
    </location>
</feature>
<evidence type="ECO:0000256" key="6">
    <source>
        <dbReference type="SAM" id="Phobius"/>
    </source>
</evidence>
<keyword evidence="2" id="KW-1003">Cell membrane</keyword>
<reference evidence="8 9" key="1">
    <citation type="journal article" date="2014" name="Antonie Van Leeuwenhoek">
        <title>Hyphomonas beringensis sp. nov. and Hyphomonas chukchiensis sp. nov., isolated from surface seawater of the Bering Sea and Chukchi Sea.</title>
        <authorList>
            <person name="Li C."/>
            <person name="Lai Q."/>
            <person name="Li G."/>
            <person name="Dong C."/>
            <person name="Wang J."/>
            <person name="Liao Y."/>
            <person name="Shao Z."/>
        </authorList>
    </citation>
    <scope>NUCLEOTIDE SEQUENCE [LARGE SCALE GENOMIC DNA]</scope>
    <source>
        <strain evidence="8 9">VP2</strain>
    </source>
</reference>
<sequence length="449" mass="46629">MPPVLAIVVAALWRNVYVALGLGLIASETLIVGGNPVLGSLMSAERSVQVLTDAGNARVLVFCLLIGALIVFMRESGGVDATVGLLDRKGLTSTPRRAGLAPAIAGTLIFVETNVSLLSSGVLGRRLFDTHGLSRERLAYVIDSTSAPVSALILLNGWGAYVLTLVQPYYGEESLGVVAGTVMWNAYALLTLAGVFLTVTLNRTFGPMRTADLEARPGAAELETVDHTPANRAIHMWLPLLVMVVGSIGFMAWTGKGNMLAGSGSLSILWGVCVAIALAAVMLWLGKVFTGKEIQERFFRGIGEMVPPVTVLLLAIAFGASLKALGTGTYMAGIVSDYLPAALVPMAVFIVAGVTAFMTGTSWGTFGIMVPIAMPVAQVVGFPPELMLAAVIGGGVFGDHCSPISDTTVIASLAAGCDHVRHVATQLPYAVAAGAVTSVIYLFAGLALS</sequence>
<dbReference type="GO" id="GO:0005886">
    <property type="term" value="C:plasma membrane"/>
    <property type="evidence" value="ECO:0007669"/>
    <property type="project" value="UniProtKB-SubCell"/>
</dbReference>
<evidence type="ECO:0000256" key="5">
    <source>
        <dbReference type="ARBA" id="ARBA00023136"/>
    </source>
</evidence>
<dbReference type="PATRIC" id="fig|1280952.3.peg.449"/>
<dbReference type="InterPro" id="IPR018461">
    <property type="entry name" value="Na/H_Antiport_NhaC-like_C"/>
</dbReference>
<keyword evidence="9" id="KW-1185">Reference proteome</keyword>
<comment type="caution">
    <text evidence="8">The sequence shown here is derived from an EMBL/GenBank/DDBJ whole genome shotgun (WGS) entry which is preliminary data.</text>
</comment>
<dbReference type="Proteomes" id="UP000024816">
    <property type="component" value="Unassembled WGS sequence"/>
</dbReference>
<keyword evidence="3 6" id="KW-0812">Transmembrane</keyword>
<evidence type="ECO:0000256" key="1">
    <source>
        <dbReference type="ARBA" id="ARBA00004651"/>
    </source>
</evidence>
<dbReference type="eggNOG" id="COG1757">
    <property type="taxonomic scope" value="Bacteria"/>
</dbReference>
<evidence type="ECO:0000256" key="4">
    <source>
        <dbReference type="ARBA" id="ARBA00022989"/>
    </source>
</evidence>
<evidence type="ECO:0000256" key="2">
    <source>
        <dbReference type="ARBA" id="ARBA00022475"/>
    </source>
</evidence>
<feature type="transmembrane region" description="Helical" evidence="6">
    <location>
        <begin position="237"/>
        <end position="255"/>
    </location>
</feature>
<feature type="transmembrane region" description="Helical" evidence="6">
    <location>
        <begin position="338"/>
        <end position="357"/>
    </location>
</feature>
<evidence type="ECO:0000313" key="8">
    <source>
        <dbReference type="EMBL" id="KCZ91317.1"/>
    </source>
</evidence>
<evidence type="ECO:0000313" key="9">
    <source>
        <dbReference type="Proteomes" id="UP000024816"/>
    </source>
</evidence>
<protein>
    <submittedName>
        <fullName evidence="8">Na+/H+ antiporter family protein</fullName>
    </submittedName>
</protein>
<feature type="transmembrane region" description="Helical" evidence="6">
    <location>
        <begin position="16"/>
        <end position="38"/>
    </location>
</feature>
<name>A0A059FL28_9PROT</name>
<feature type="transmembrane region" description="Helical" evidence="6">
    <location>
        <begin position="175"/>
        <end position="199"/>
    </location>
</feature>
<dbReference type="STRING" id="1280952.HJA_02225"/>
<proteinExistence type="predicted"/>
<feature type="transmembrane region" description="Helical" evidence="6">
    <location>
        <begin position="138"/>
        <end position="163"/>
    </location>
</feature>
<feature type="transmembrane region" description="Helical" evidence="6">
    <location>
        <begin position="429"/>
        <end position="448"/>
    </location>
</feature>
<dbReference type="EMBL" id="ARYJ01000001">
    <property type="protein sequence ID" value="KCZ91317.1"/>
    <property type="molecule type" value="Genomic_DNA"/>
</dbReference>
<gene>
    <name evidence="8" type="ORF">HJA_02225</name>
</gene>
<organism evidence="8 9">
    <name type="scientific">Hyphomonas jannaschiana VP2</name>
    <dbReference type="NCBI Taxonomy" id="1280952"/>
    <lineage>
        <taxon>Bacteria</taxon>
        <taxon>Pseudomonadati</taxon>
        <taxon>Pseudomonadota</taxon>
        <taxon>Alphaproteobacteria</taxon>
        <taxon>Hyphomonadales</taxon>
        <taxon>Hyphomonadaceae</taxon>
        <taxon>Hyphomonas</taxon>
    </lineage>
</organism>
<keyword evidence="5 6" id="KW-0472">Membrane</keyword>
<keyword evidence="4 6" id="KW-1133">Transmembrane helix</keyword>
<dbReference type="PANTHER" id="PTHR43478:SF1">
    <property type="entry name" value="NA+_H+ ANTIPORTER NHAC-LIKE C-TERMINAL DOMAIN-CONTAINING PROTEIN"/>
    <property type="match status" value="1"/>
</dbReference>
<feature type="domain" description="Na+/H+ antiporter NhaC-like C-terminal" evidence="7">
    <location>
        <begin position="158"/>
        <end position="446"/>
    </location>
</feature>
<accession>A0A059FL28</accession>
<feature type="transmembrane region" description="Helical" evidence="6">
    <location>
        <begin position="267"/>
        <end position="285"/>
    </location>
</feature>
<dbReference type="PANTHER" id="PTHR43478">
    <property type="entry name" value="NA+/H+ ANTIPORTER-RELATED"/>
    <property type="match status" value="1"/>
</dbReference>
<feature type="transmembrane region" description="Helical" evidence="6">
    <location>
        <begin position="306"/>
        <end position="326"/>
    </location>
</feature>
<dbReference type="AlphaFoldDB" id="A0A059FL28"/>
<dbReference type="Pfam" id="PF03553">
    <property type="entry name" value="Na_H_antiporter"/>
    <property type="match status" value="1"/>
</dbReference>